<evidence type="ECO:0000256" key="4">
    <source>
        <dbReference type="ARBA" id="ARBA00023015"/>
    </source>
</evidence>
<dbReference type="Proteomes" id="UP001054252">
    <property type="component" value="Unassembled WGS sequence"/>
</dbReference>
<dbReference type="InterPro" id="IPR003657">
    <property type="entry name" value="WRKY_dom"/>
</dbReference>
<evidence type="ECO:0000256" key="8">
    <source>
        <dbReference type="SAM" id="MobiDB-lite"/>
    </source>
</evidence>
<dbReference type="GO" id="GO:0005634">
    <property type="term" value="C:nucleus"/>
    <property type="evidence" value="ECO:0007669"/>
    <property type="project" value="UniProtKB-SubCell"/>
</dbReference>
<keyword evidence="6" id="KW-0804">Transcription</keyword>
<reference evidence="10 11" key="1">
    <citation type="journal article" date="2021" name="Commun. Biol.">
        <title>The genome of Shorea leprosula (Dipterocarpaceae) highlights the ecological relevance of drought in aseasonal tropical rainforests.</title>
        <authorList>
            <person name="Ng K.K.S."/>
            <person name="Kobayashi M.J."/>
            <person name="Fawcett J.A."/>
            <person name="Hatakeyama M."/>
            <person name="Paape T."/>
            <person name="Ng C.H."/>
            <person name="Ang C.C."/>
            <person name="Tnah L.H."/>
            <person name="Lee C.T."/>
            <person name="Nishiyama T."/>
            <person name="Sese J."/>
            <person name="O'Brien M.J."/>
            <person name="Copetti D."/>
            <person name="Mohd Noor M.I."/>
            <person name="Ong R.C."/>
            <person name="Putra M."/>
            <person name="Sireger I.Z."/>
            <person name="Indrioko S."/>
            <person name="Kosugi Y."/>
            <person name="Izuno A."/>
            <person name="Isagi Y."/>
            <person name="Lee S.L."/>
            <person name="Shimizu K.K."/>
        </authorList>
    </citation>
    <scope>NUCLEOTIDE SEQUENCE [LARGE SCALE GENOMIC DNA]</scope>
    <source>
        <strain evidence="10">214</strain>
    </source>
</reference>
<dbReference type="SMART" id="SM00369">
    <property type="entry name" value="LRR_TYP"/>
    <property type="match status" value="2"/>
</dbReference>
<dbReference type="SUPFAM" id="SSF52047">
    <property type="entry name" value="RNI-like"/>
    <property type="match status" value="1"/>
</dbReference>
<dbReference type="PROSITE" id="PS50811">
    <property type="entry name" value="WRKY"/>
    <property type="match status" value="1"/>
</dbReference>
<comment type="caution">
    <text evidence="10">The sequence shown here is derived from an EMBL/GenBank/DDBJ whole genome shotgun (WGS) entry which is preliminary data.</text>
</comment>
<evidence type="ECO:0000256" key="2">
    <source>
        <dbReference type="ARBA" id="ARBA00022614"/>
    </source>
</evidence>
<feature type="region of interest" description="Disordered" evidence="8">
    <location>
        <begin position="22"/>
        <end position="74"/>
    </location>
</feature>
<dbReference type="InterPro" id="IPR032675">
    <property type="entry name" value="LRR_dom_sf"/>
</dbReference>
<dbReference type="EMBL" id="BPVZ01000530">
    <property type="protein sequence ID" value="GKV51721.1"/>
    <property type="molecule type" value="Genomic_DNA"/>
</dbReference>
<keyword evidence="4" id="KW-0805">Transcription regulation</keyword>
<dbReference type="Gene3D" id="3.80.10.10">
    <property type="entry name" value="Ribonuclease Inhibitor"/>
    <property type="match status" value="1"/>
</dbReference>
<evidence type="ECO:0000313" key="10">
    <source>
        <dbReference type="EMBL" id="GKV51721.1"/>
    </source>
</evidence>
<evidence type="ECO:0000256" key="6">
    <source>
        <dbReference type="ARBA" id="ARBA00023163"/>
    </source>
</evidence>
<evidence type="ECO:0000256" key="7">
    <source>
        <dbReference type="ARBA" id="ARBA00023242"/>
    </source>
</evidence>
<organism evidence="10 11">
    <name type="scientific">Rubroshorea leprosula</name>
    <dbReference type="NCBI Taxonomy" id="152421"/>
    <lineage>
        <taxon>Eukaryota</taxon>
        <taxon>Viridiplantae</taxon>
        <taxon>Streptophyta</taxon>
        <taxon>Embryophyta</taxon>
        <taxon>Tracheophyta</taxon>
        <taxon>Spermatophyta</taxon>
        <taxon>Magnoliopsida</taxon>
        <taxon>eudicotyledons</taxon>
        <taxon>Gunneridae</taxon>
        <taxon>Pentapetalae</taxon>
        <taxon>rosids</taxon>
        <taxon>malvids</taxon>
        <taxon>Malvales</taxon>
        <taxon>Dipterocarpaceae</taxon>
        <taxon>Rubroshorea</taxon>
    </lineage>
</organism>
<dbReference type="SMART" id="SM00774">
    <property type="entry name" value="WRKY"/>
    <property type="match status" value="1"/>
</dbReference>
<keyword evidence="2" id="KW-0433">Leucine-rich repeat</keyword>
<protein>
    <recommendedName>
        <fullName evidence="9">WRKY domain-containing protein</fullName>
    </recommendedName>
</protein>
<dbReference type="SUPFAM" id="SSF118290">
    <property type="entry name" value="WRKY DNA-binding domain"/>
    <property type="match status" value="1"/>
</dbReference>
<dbReference type="InterPro" id="IPR036576">
    <property type="entry name" value="WRKY_dom_sf"/>
</dbReference>
<keyword evidence="5" id="KW-0238">DNA-binding</keyword>
<gene>
    <name evidence="10" type="ORF">SLEP1_g58350</name>
</gene>
<dbReference type="PANTHER" id="PTHR32096:SF133">
    <property type="entry name" value="WRKY TRANSCRIPTION FACTOR 41-RELATED"/>
    <property type="match status" value="1"/>
</dbReference>
<dbReference type="Pfam" id="PF23598">
    <property type="entry name" value="LRR_14"/>
    <property type="match status" value="1"/>
</dbReference>
<keyword evidence="7" id="KW-0539">Nucleus</keyword>
<keyword evidence="3" id="KW-0677">Repeat</keyword>
<keyword evidence="11" id="KW-1185">Reference proteome</keyword>
<dbReference type="InterPro" id="IPR044810">
    <property type="entry name" value="WRKY_plant"/>
</dbReference>
<dbReference type="GO" id="GO:0003700">
    <property type="term" value="F:DNA-binding transcription factor activity"/>
    <property type="evidence" value="ECO:0007669"/>
    <property type="project" value="InterPro"/>
</dbReference>
<evidence type="ECO:0000256" key="5">
    <source>
        <dbReference type="ARBA" id="ARBA00023125"/>
    </source>
</evidence>
<feature type="domain" description="WRKY" evidence="9">
    <location>
        <begin position="76"/>
        <end position="139"/>
    </location>
</feature>
<comment type="subcellular location">
    <subcellularLocation>
        <location evidence="1">Nucleus</location>
    </subcellularLocation>
</comment>
<dbReference type="AlphaFoldDB" id="A0AAV5MP50"/>
<dbReference type="Pfam" id="PF03106">
    <property type="entry name" value="WRKY"/>
    <property type="match status" value="1"/>
</dbReference>
<dbReference type="InterPro" id="IPR003591">
    <property type="entry name" value="Leu-rich_rpt_typical-subtyp"/>
</dbReference>
<dbReference type="InterPro" id="IPR055414">
    <property type="entry name" value="LRR_R13L4/SHOC2-like"/>
</dbReference>
<proteinExistence type="predicted"/>
<sequence>MITFMDSKENLKEVEKCLDSQLWHAEAPPSPRSASSRTKDSDRDNKDPEMKDTPKKRRTSATPRWKQLVPVTPGTPQEVLLDDGFTWRKYGQKDIFGEKYPRSYYRCAHRHTQGCSATKQVQRSDGDPSIFEIAYRGSHTCTQAVSSSQIPPSLSQENQNQDINLINQQQPQNNLPMNLQKELRVPTEDLDVIPQQRNLIYELTQGREFAKQLRLHLIAPSSSQETLESLVQRIQASYEKALSILKRNTSVAMEQPESDKPEELGMRADIETEDELLFSVERYSNMSSRQGGKVLTEIPEGDEWIAPNICATVCKPVLPESPNCPFLVALSLEGSKALMAIPLSFFEHMPVLTCLNLSHTSIRSLPVSLFKLVSLKELSLRHCKLFMELSPQVGQLYNLVLLDLDETQIAELPKEIGKLSNLEILRLSLDGYMNCGKQLQENVLIHPGTVTRLLQLVELKIDVNPENEDWNVVEEVVVGEICSLERLQRLILYLPNVQILGKRTTGSTSLSYYPLCRFNYTIGQHRQRIVC</sequence>
<dbReference type="PANTHER" id="PTHR32096">
    <property type="entry name" value="WRKY TRANSCRIPTION FACTOR 30-RELATED-RELATED"/>
    <property type="match status" value="1"/>
</dbReference>
<evidence type="ECO:0000313" key="11">
    <source>
        <dbReference type="Proteomes" id="UP001054252"/>
    </source>
</evidence>
<name>A0AAV5MP50_9ROSI</name>
<dbReference type="GO" id="GO:0000976">
    <property type="term" value="F:transcription cis-regulatory region binding"/>
    <property type="evidence" value="ECO:0007669"/>
    <property type="project" value="TreeGrafter"/>
</dbReference>
<evidence type="ECO:0000256" key="1">
    <source>
        <dbReference type="ARBA" id="ARBA00004123"/>
    </source>
</evidence>
<dbReference type="Gene3D" id="2.20.25.80">
    <property type="entry name" value="WRKY domain"/>
    <property type="match status" value="1"/>
</dbReference>
<evidence type="ECO:0000256" key="3">
    <source>
        <dbReference type="ARBA" id="ARBA00022737"/>
    </source>
</evidence>
<accession>A0AAV5MP50</accession>
<feature type="compositionally biased region" description="Basic and acidic residues" evidence="8">
    <location>
        <begin position="37"/>
        <end position="53"/>
    </location>
</feature>
<evidence type="ECO:0000259" key="9">
    <source>
        <dbReference type="PROSITE" id="PS50811"/>
    </source>
</evidence>